<proteinExistence type="predicted"/>
<name>A0A059BQ38_EUCGR</name>
<dbReference type="Gramene" id="KCW68144">
    <property type="protein sequence ID" value="KCW68144"/>
    <property type="gene ID" value="EUGRSUZ_F01816"/>
</dbReference>
<reference evidence="1" key="1">
    <citation type="submission" date="2013-07" db="EMBL/GenBank/DDBJ databases">
        <title>The genome of Eucalyptus grandis.</title>
        <authorList>
            <person name="Schmutz J."/>
            <person name="Hayes R."/>
            <person name="Myburg A."/>
            <person name="Tuskan G."/>
            <person name="Grattapaglia D."/>
            <person name="Rokhsar D.S."/>
        </authorList>
    </citation>
    <scope>NUCLEOTIDE SEQUENCE</scope>
    <source>
        <tissue evidence="1">Leaf extractions</tissue>
    </source>
</reference>
<protein>
    <submittedName>
        <fullName evidence="1">Uncharacterized protein</fullName>
    </submittedName>
</protein>
<dbReference type="AlphaFoldDB" id="A0A059BQ38"/>
<sequence length="92" mass="10664">MFTMKSYKSDWIWTQVQPAAHGHDRIGYPRRSNRSDFVKCPNRERFLQAKANLAITKHPNLLGLQCMLKVSGFKINLNSIQNLEYILSKSVL</sequence>
<accession>A0A059BQ38</accession>
<dbReference type="InParanoid" id="A0A059BQ38"/>
<dbReference type="EMBL" id="KK198758">
    <property type="protein sequence ID" value="KCW68144.1"/>
    <property type="molecule type" value="Genomic_DNA"/>
</dbReference>
<evidence type="ECO:0000313" key="1">
    <source>
        <dbReference type="EMBL" id="KCW68144.1"/>
    </source>
</evidence>
<organism evidence="1">
    <name type="scientific">Eucalyptus grandis</name>
    <name type="common">Flooded gum</name>
    <dbReference type="NCBI Taxonomy" id="71139"/>
    <lineage>
        <taxon>Eukaryota</taxon>
        <taxon>Viridiplantae</taxon>
        <taxon>Streptophyta</taxon>
        <taxon>Embryophyta</taxon>
        <taxon>Tracheophyta</taxon>
        <taxon>Spermatophyta</taxon>
        <taxon>Magnoliopsida</taxon>
        <taxon>eudicotyledons</taxon>
        <taxon>Gunneridae</taxon>
        <taxon>Pentapetalae</taxon>
        <taxon>rosids</taxon>
        <taxon>malvids</taxon>
        <taxon>Myrtales</taxon>
        <taxon>Myrtaceae</taxon>
        <taxon>Myrtoideae</taxon>
        <taxon>Eucalypteae</taxon>
        <taxon>Eucalyptus</taxon>
    </lineage>
</organism>
<gene>
    <name evidence="1" type="ORF">EUGRSUZ_F01816</name>
</gene>